<dbReference type="EnsemblMetazoa" id="XM_014393831.1">
    <property type="protein sequence ID" value="XP_014249317.1"/>
    <property type="gene ID" value="LOC106666556"/>
</dbReference>
<evidence type="ECO:0000256" key="1">
    <source>
        <dbReference type="SAM" id="MobiDB-lite"/>
    </source>
</evidence>
<sequence length="334" mass="38408">MGTGQKRNSASRRSNSTMALSRDILATFKAERQREKVKEKAAARYLRVRSLLDQADKLIAEAQLPRQMKNKFAAKILRARRELDLGDDPTKISENVHDIVVILRQDVKSATKLLDMTLSSLKKDLETLDDSIFFRRKDGELLPRFTKALAITQKQIRLPKMETGEAKVTSFSPTPREYAFESKRKAADAGDSPTPKEETTLKESKQDKFKENKSDFTSSWYENETDEDRKRMEMELSEECGTLDTLHFALRILNEMGRPDLSQDEVRELEMTMKRTKKMLLNRRECQKLRGPLETLQYAMELPKAEREPAFSTALQSVHKAVNAFEVLDNLNSN</sequence>
<evidence type="ECO:0000313" key="2">
    <source>
        <dbReference type="EnsemblMetazoa" id="XP_014249317.1"/>
    </source>
</evidence>
<evidence type="ECO:0000313" key="3">
    <source>
        <dbReference type="Proteomes" id="UP000494040"/>
    </source>
</evidence>
<feature type="compositionally biased region" description="Basic and acidic residues" evidence="1">
    <location>
        <begin position="178"/>
        <end position="214"/>
    </location>
</feature>
<keyword evidence="3" id="KW-1185">Reference proteome</keyword>
<proteinExistence type="predicted"/>
<reference evidence="2" key="1">
    <citation type="submission" date="2022-01" db="UniProtKB">
        <authorList>
            <consortium name="EnsemblMetazoa"/>
        </authorList>
    </citation>
    <scope>IDENTIFICATION</scope>
</reference>
<protein>
    <submittedName>
        <fullName evidence="2">Uncharacterized protein</fullName>
    </submittedName>
</protein>
<name>A0A8I6RML1_CIMLE</name>
<dbReference type="RefSeq" id="XP_014249317.1">
    <property type="nucleotide sequence ID" value="XM_014393831.1"/>
</dbReference>
<organism evidence="2 3">
    <name type="scientific">Cimex lectularius</name>
    <name type="common">Bed bug</name>
    <name type="synonym">Acanthia lectularia</name>
    <dbReference type="NCBI Taxonomy" id="79782"/>
    <lineage>
        <taxon>Eukaryota</taxon>
        <taxon>Metazoa</taxon>
        <taxon>Ecdysozoa</taxon>
        <taxon>Arthropoda</taxon>
        <taxon>Hexapoda</taxon>
        <taxon>Insecta</taxon>
        <taxon>Pterygota</taxon>
        <taxon>Neoptera</taxon>
        <taxon>Paraneoptera</taxon>
        <taxon>Hemiptera</taxon>
        <taxon>Heteroptera</taxon>
        <taxon>Panheteroptera</taxon>
        <taxon>Cimicomorpha</taxon>
        <taxon>Cimicidae</taxon>
        <taxon>Cimex</taxon>
    </lineage>
</organism>
<accession>A0A8I6RML1</accession>
<dbReference type="OrthoDB" id="10358541at2759"/>
<dbReference type="GeneID" id="106666556"/>
<dbReference type="Proteomes" id="UP000494040">
    <property type="component" value="Unassembled WGS sequence"/>
</dbReference>
<dbReference type="AlphaFoldDB" id="A0A8I6RML1"/>
<feature type="region of interest" description="Disordered" evidence="1">
    <location>
        <begin position="164"/>
        <end position="229"/>
    </location>
</feature>